<keyword evidence="2" id="KW-0328">Glycosyltransferase</keyword>
<comment type="caution">
    <text evidence="6">The sequence shown here is derived from an EMBL/GenBank/DDBJ whole genome shotgun (WGS) entry which is preliminary data.</text>
</comment>
<keyword evidence="7" id="KW-1185">Reference proteome</keyword>
<dbReference type="InterPro" id="IPR029044">
    <property type="entry name" value="Nucleotide-diphossugar_trans"/>
</dbReference>
<comment type="similarity">
    <text evidence="1">Belongs to the glycosyltransferase 2 family.</text>
</comment>
<dbReference type="Pfam" id="PF00535">
    <property type="entry name" value="Glycos_transf_2"/>
    <property type="match status" value="1"/>
</dbReference>
<dbReference type="Proteomes" id="UP000640333">
    <property type="component" value="Unassembled WGS sequence"/>
</dbReference>
<dbReference type="Gene3D" id="3.90.550.10">
    <property type="entry name" value="Spore Coat Polysaccharide Biosynthesis Protein SpsA, Chain A"/>
    <property type="match status" value="1"/>
</dbReference>
<feature type="transmembrane region" description="Helical" evidence="4">
    <location>
        <begin position="241"/>
        <end position="260"/>
    </location>
</feature>
<gene>
    <name evidence="6" type="ORF">IOQ59_14175</name>
</gene>
<dbReference type="AlphaFoldDB" id="A0A8J7FFB7"/>
<dbReference type="RefSeq" id="WP_193954039.1">
    <property type="nucleotide sequence ID" value="NZ_JADEYS010000014.1"/>
</dbReference>
<keyword evidence="4" id="KW-0812">Transmembrane</keyword>
<evidence type="ECO:0000259" key="5">
    <source>
        <dbReference type="Pfam" id="PF00535"/>
    </source>
</evidence>
<organism evidence="6 7">
    <name type="scientific">Pontibacterium sinense</name>
    <dbReference type="NCBI Taxonomy" id="2781979"/>
    <lineage>
        <taxon>Bacteria</taxon>
        <taxon>Pseudomonadati</taxon>
        <taxon>Pseudomonadota</taxon>
        <taxon>Gammaproteobacteria</taxon>
        <taxon>Oceanospirillales</taxon>
        <taxon>Oceanospirillaceae</taxon>
        <taxon>Pontibacterium</taxon>
    </lineage>
</organism>
<dbReference type="GO" id="GO:0016757">
    <property type="term" value="F:glycosyltransferase activity"/>
    <property type="evidence" value="ECO:0007669"/>
    <property type="project" value="UniProtKB-KW"/>
</dbReference>
<sequence>MKFSVLMSLYNKESPVFFKESMISIFDQTYLPSEIVLIKDGFINDDLLKVIDFCEKKCVEIGVSLVLVENSKNIGLARSLDKGLKYVSSSVVARMDTDDINKLDRFGKQIEEIEKGIDFVYSSSEEFFEVPGDLSRFNVAPAVSDVKRLLNYRNPIVHPSIMFKKNVVESLGGYRDFVFFEDYDLFIRVFNSDLNIKNIVDPLIFFRVNSSHRARRSGFQYFKTGMKHKFIWFKEGRLSRWRLVSSVLPFFIFTLLPVSIKNQVYGFLRRV</sequence>
<evidence type="ECO:0000256" key="1">
    <source>
        <dbReference type="ARBA" id="ARBA00006739"/>
    </source>
</evidence>
<keyword evidence="4" id="KW-0472">Membrane</keyword>
<evidence type="ECO:0000313" key="7">
    <source>
        <dbReference type="Proteomes" id="UP000640333"/>
    </source>
</evidence>
<evidence type="ECO:0000256" key="4">
    <source>
        <dbReference type="SAM" id="Phobius"/>
    </source>
</evidence>
<keyword evidence="4" id="KW-1133">Transmembrane helix</keyword>
<evidence type="ECO:0000256" key="2">
    <source>
        <dbReference type="ARBA" id="ARBA00022676"/>
    </source>
</evidence>
<evidence type="ECO:0000313" key="6">
    <source>
        <dbReference type="EMBL" id="MBE9398404.1"/>
    </source>
</evidence>
<dbReference type="SUPFAM" id="SSF53448">
    <property type="entry name" value="Nucleotide-diphospho-sugar transferases"/>
    <property type="match status" value="1"/>
</dbReference>
<reference evidence="6" key="1">
    <citation type="submission" date="2020-10" db="EMBL/GenBank/DDBJ databases">
        <title>Bacterium isolated from coastal waters sediment.</title>
        <authorList>
            <person name="Chen R.-J."/>
            <person name="Lu D.-C."/>
            <person name="Zhu K.-L."/>
            <person name="Du Z.-J."/>
        </authorList>
    </citation>
    <scope>NUCLEOTIDE SEQUENCE</scope>
    <source>
        <strain evidence="6">N1Y112</strain>
    </source>
</reference>
<dbReference type="InterPro" id="IPR001173">
    <property type="entry name" value="Glyco_trans_2-like"/>
</dbReference>
<proteinExistence type="inferred from homology"/>
<dbReference type="PANTHER" id="PTHR43685:SF5">
    <property type="entry name" value="GLYCOSYLTRANSFERASE EPSE-RELATED"/>
    <property type="match status" value="1"/>
</dbReference>
<evidence type="ECO:0000256" key="3">
    <source>
        <dbReference type="ARBA" id="ARBA00022679"/>
    </source>
</evidence>
<keyword evidence="3" id="KW-0808">Transferase</keyword>
<name>A0A8J7FFB7_9GAMM</name>
<dbReference type="InterPro" id="IPR050834">
    <property type="entry name" value="Glycosyltransf_2"/>
</dbReference>
<accession>A0A8J7FFB7</accession>
<protein>
    <submittedName>
        <fullName evidence="6">Glycosyltransferase</fullName>
    </submittedName>
</protein>
<dbReference type="PANTHER" id="PTHR43685">
    <property type="entry name" value="GLYCOSYLTRANSFERASE"/>
    <property type="match status" value="1"/>
</dbReference>
<feature type="domain" description="Glycosyltransferase 2-like" evidence="5">
    <location>
        <begin position="4"/>
        <end position="137"/>
    </location>
</feature>
<dbReference type="EMBL" id="JADEYS010000014">
    <property type="protein sequence ID" value="MBE9398404.1"/>
    <property type="molecule type" value="Genomic_DNA"/>
</dbReference>